<dbReference type="EMBL" id="RFFG01000061">
    <property type="protein sequence ID" value="RMI39887.1"/>
    <property type="molecule type" value="Genomic_DNA"/>
</dbReference>
<feature type="region of interest" description="Disordered" evidence="1">
    <location>
        <begin position="74"/>
        <end position="100"/>
    </location>
</feature>
<proteinExistence type="predicted"/>
<evidence type="ECO:0000313" key="3">
    <source>
        <dbReference type="Proteomes" id="UP000282674"/>
    </source>
</evidence>
<name>A0A3M2LR69_9ACTN</name>
<organism evidence="2 3">
    <name type="scientific">Actinomadura harenae</name>
    <dbReference type="NCBI Taxonomy" id="2483351"/>
    <lineage>
        <taxon>Bacteria</taxon>
        <taxon>Bacillati</taxon>
        <taxon>Actinomycetota</taxon>
        <taxon>Actinomycetes</taxon>
        <taxon>Streptosporangiales</taxon>
        <taxon>Thermomonosporaceae</taxon>
        <taxon>Actinomadura</taxon>
    </lineage>
</organism>
<evidence type="ECO:0000256" key="1">
    <source>
        <dbReference type="SAM" id="MobiDB-lite"/>
    </source>
</evidence>
<evidence type="ECO:0000313" key="2">
    <source>
        <dbReference type="EMBL" id="RMI39887.1"/>
    </source>
</evidence>
<comment type="caution">
    <text evidence="2">The sequence shown here is derived from an EMBL/GenBank/DDBJ whole genome shotgun (WGS) entry which is preliminary data.</text>
</comment>
<keyword evidence="3" id="KW-1185">Reference proteome</keyword>
<dbReference type="Proteomes" id="UP000282674">
    <property type="component" value="Unassembled WGS sequence"/>
</dbReference>
<protein>
    <submittedName>
        <fullName evidence="2">Uncharacterized protein</fullName>
    </submittedName>
</protein>
<reference evidence="2 3" key="1">
    <citation type="submission" date="2018-10" db="EMBL/GenBank/DDBJ databases">
        <title>Isolation from soil.</title>
        <authorList>
            <person name="Hu J."/>
        </authorList>
    </citation>
    <scope>NUCLEOTIDE SEQUENCE [LARGE SCALE GENOMIC DNA]</scope>
    <source>
        <strain evidence="2 3">NEAU-Ht49</strain>
    </source>
</reference>
<gene>
    <name evidence="2" type="ORF">EBO15_28390</name>
</gene>
<sequence>MIMASRKPTQVVPSSALEDAVREQLIGWGLVDSAEGASALDLARRLDAGDVRASAAAMLHGQLRALLSDLRKLAPPADSDDAVDELAAQREQRRRAAGMP</sequence>
<accession>A0A3M2LR69</accession>
<dbReference type="AlphaFoldDB" id="A0A3M2LR69"/>